<comment type="subcellular location">
    <subcellularLocation>
        <location evidence="2">Cell membrane</location>
        <topology evidence="2">Multi-pass membrane protein</topology>
    </subcellularLocation>
</comment>
<dbReference type="SMART" id="SM00065">
    <property type="entry name" value="GAF"/>
    <property type="match status" value="1"/>
</dbReference>
<accession>A0A1L9BFQ1</accession>
<dbReference type="EMBL" id="MPIN01000002">
    <property type="protein sequence ID" value="OJH41089.1"/>
    <property type="molecule type" value="Genomic_DNA"/>
</dbReference>
<dbReference type="InterPro" id="IPR000014">
    <property type="entry name" value="PAS"/>
</dbReference>
<dbReference type="InterPro" id="IPR036890">
    <property type="entry name" value="HATPase_C_sf"/>
</dbReference>
<dbReference type="Gene3D" id="3.30.450.20">
    <property type="entry name" value="PAS domain"/>
    <property type="match status" value="2"/>
</dbReference>
<keyword evidence="19" id="KW-1185">Reference proteome</keyword>
<organism evidence="18 19">
    <name type="scientific">Cystobacter ferrugineus</name>
    <dbReference type="NCBI Taxonomy" id="83449"/>
    <lineage>
        <taxon>Bacteria</taxon>
        <taxon>Pseudomonadati</taxon>
        <taxon>Myxococcota</taxon>
        <taxon>Myxococcia</taxon>
        <taxon>Myxococcales</taxon>
        <taxon>Cystobacterineae</taxon>
        <taxon>Archangiaceae</taxon>
        <taxon>Cystobacter</taxon>
    </lineage>
</organism>
<dbReference type="CDD" id="cd06225">
    <property type="entry name" value="HAMP"/>
    <property type="match status" value="1"/>
</dbReference>
<dbReference type="InterPro" id="IPR013656">
    <property type="entry name" value="PAS_4"/>
</dbReference>
<evidence type="ECO:0000256" key="9">
    <source>
        <dbReference type="ARBA" id="ARBA00022777"/>
    </source>
</evidence>
<evidence type="ECO:0000256" key="10">
    <source>
        <dbReference type="ARBA" id="ARBA00022840"/>
    </source>
</evidence>
<dbReference type="PANTHER" id="PTHR42878:SF7">
    <property type="entry name" value="SENSOR HISTIDINE KINASE GLRK"/>
    <property type="match status" value="1"/>
</dbReference>
<evidence type="ECO:0000313" key="19">
    <source>
        <dbReference type="Proteomes" id="UP000182229"/>
    </source>
</evidence>
<dbReference type="SUPFAM" id="SSF47384">
    <property type="entry name" value="Homodimeric domain of signal transducing histidine kinase"/>
    <property type="match status" value="1"/>
</dbReference>
<dbReference type="InterPro" id="IPR003661">
    <property type="entry name" value="HisK_dim/P_dom"/>
</dbReference>
<evidence type="ECO:0000256" key="12">
    <source>
        <dbReference type="ARBA" id="ARBA00023012"/>
    </source>
</evidence>
<comment type="catalytic activity">
    <reaction evidence="1">
        <text>ATP + protein L-histidine = ADP + protein N-phospho-L-histidine.</text>
        <dbReference type="EC" id="2.7.13.3"/>
    </reaction>
</comment>
<dbReference type="SUPFAM" id="SSF55785">
    <property type="entry name" value="PYP-like sensor domain (PAS domain)"/>
    <property type="match status" value="1"/>
</dbReference>
<gene>
    <name evidence="18" type="ORF">BON30_09315</name>
</gene>
<evidence type="ECO:0000256" key="1">
    <source>
        <dbReference type="ARBA" id="ARBA00000085"/>
    </source>
</evidence>
<dbReference type="InterPro" id="IPR003018">
    <property type="entry name" value="GAF"/>
</dbReference>
<dbReference type="InterPro" id="IPR005467">
    <property type="entry name" value="His_kinase_dom"/>
</dbReference>
<dbReference type="GO" id="GO:0007234">
    <property type="term" value="P:osmosensory signaling via phosphorelay pathway"/>
    <property type="evidence" value="ECO:0007669"/>
    <property type="project" value="TreeGrafter"/>
</dbReference>
<dbReference type="SUPFAM" id="SSF55781">
    <property type="entry name" value="GAF domain-like"/>
    <property type="match status" value="1"/>
</dbReference>
<evidence type="ECO:0000256" key="8">
    <source>
        <dbReference type="ARBA" id="ARBA00022741"/>
    </source>
</evidence>
<dbReference type="Pfam" id="PF01590">
    <property type="entry name" value="GAF"/>
    <property type="match status" value="1"/>
</dbReference>
<proteinExistence type="predicted"/>
<keyword evidence="13 14" id="KW-0472">Membrane</keyword>
<dbReference type="Gene3D" id="6.10.340.10">
    <property type="match status" value="1"/>
</dbReference>
<feature type="domain" description="HAMP" evidence="17">
    <location>
        <begin position="313"/>
        <end position="365"/>
    </location>
</feature>
<evidence type="ECO:0000256" key="13">
    <source>
        <dbReference type="ARBA" id="ARBA00023136"/>
    </source>
</evidence>
<evidence type="ECO:0000259" key="17">
    <source>
        <dbReference type="PROSITE" id="PS50885"/>
    </source>
</evidence>
<dbReference type="CDD" id="cd18773">
    <property type="entry name" value="PDC1_HK_sensor"/>
    <property type="match status" value="1"/>
</dbReference>
<evidence type="ECO:0000256" key="7">
    <source>
        <dbReference type="ARBA" id="ARBA00022692"/>
    </source>
</evidence>
<evidence type="ECO:0000256" key="3">
    <source>
        <dbReference type="ARBA" id="ARBA00012438"/>
    </source>
</evidence>
<dbReference type="SMART" id="SM00388">
    <property type="entry name" value="HisKA"/>
    <property type="match status" value="1"/>
</dbReference>
<dbReference type="CDD" id="cd00082">
    <property type="entry name" value="HisKA"/>
    <property type="match status" value="1"/>
</dbReference>
<dbReference type="NCBIfam" id="TIGR00229">
    <property type="entry name" value="sensory_box"/>
    <property type="match status" value="1"/>
</dbReference>
<dbReference type="InterPro" id="IPR004358">
    <property type="entry name" value="Sig_transdc_His_kin-like_C"/>
</dbReference>
<dbReference type="STRING" id="83449.BON30_09315"/>
<feature type="transmembrane region" description="Helical" evidence="14">
    <location>
        <begin position="290"/>
        <end position="311"/>
    </location>
</feature>
<dbReference type="InterPro" id="IPR033479">
    <property type="entry name" value="dCache_1"/>
</dbReference>
<dbReference type="GO" id="GO:0005524">
    <property type="term" value="F:ATP binding"/>
    <property type="evidence" value="ECO:0007669"/>
    <property type="project" value="UniProtKB-KW"/>
</dbReference>
<dbReference type="SUPFAM" id="SSF55874">
    <property type="entry name" value="ATPase domain of HSP90 chaperone/DNA topoisomerase II/histidine kinase"/>
    <property type="match status" value="1"/>
</dbReference>
<name>A0A1L9BFQ1_9BACT</name>
<dbReference type="SUPFAM" id="SSF158472">
    <property type="entry name" value="HAMP domain-like"/>
    <property type="match status" value="1"/>
</dbReference>
<dbReference type="Proteomes" id="UP000182229">
    <property type="component" value="Unassembled WGS sequence"/>
</dbReference>
<evidence type="ECO:0000259" key="15">
    <source>
        <dbReference type="PROSITE" id="PS50109"/>
    </source>
</evidence>
<dbReference type="AlphaFoldDB" id="A0A1L9BFQ1"/>
<evidence type="ECO:0000256" key="14">
    <source>
        <dbReference type="SAM" id="Phobius"/>
    </source>
</evidence>
<dbReference type="InterPro" id="IPR003660">
    <property type="entry name" value="HAMP_dom"/>
</dbReference>
<feature type="domain" description="Histidine kinase" evidence="15">
    <location>
        <begin position="690"/>
        <end position="904"/>
    </location>
</feature>
<evidence type="ECO:0000259" key="16">
    <source>
        <dbReference type="PROSITE" id="PS50113"/>
    </source>
</evidence>
<dbReference type="InterPro" id="IPR035965">
    <property type="entry name" value="PAS-like_dom_sf"/>
</dbReference>
<dbReference type="InterPro" id="IPR029016">
    <property type="entry name" value="GAF-like_dom_sf"/>
</dbReference>
<dbReference type="GO" id="GO:0000156">
    <property type="term" value="F:phosphorelay response regulator activity"/>
    <property type="evidence" value="ECO:0007669"/>
    <property type="project" value="TreeGrafter"/>
</dbReference>
<reference evidence="19" key="1">
    <citation type="submission" date="2016-11" db="EMBL/GenBank/DDBJ databases">
        <authorList>
            <person name="Shukria A."/>
            <person name="Stevens D.C."/>
        </authorList>
    </citation>
    <scope>NUCLEOTIDE SEQUENCE [LARGE SCALE GENOMIC DNA]</scope>
    <source>
        <strain evidence="19">Cbfe23</strain>
    </source>
</reference>
<dbReference type="SMART" id="SM00387">
    <property type="entry name" value="HATPase_c"/>
    <property type="match status" value="1"/>
</dbReference>
<dbReference type="Pfam" id="PF02518">
    <property type="entry name" value="HATPase_c"/>
    <property type="match status" value="1"/>
</dbReference>
<evidence type="ECO:0000256" key="4">
    <source>
        <dbReference type="ARBA" id="ARBA00022475"/>
    </source>
</evidence>
<dbReference type="RefSeq" id="WP_071897523.1">
    <property type="nucleotide sequence ID" value="NZ_MPIN01000002.1"/>
</dbReference>
<keyword evidence="8" id="KW-0547">Nucleotide-binding</keyword>
<feature type="domain" description="PAC" evidence="16">
    <location>
        <begin position="458"/>
        <end position="510"/>
    </location>
</feature>
<dbReference type="Gene3D" id="1.10.287.130">
    <property type="match status" value="1"/>
</dbReference>
<dbReference type="CDD" id="cd00130">
    <property type="entry name" value="PAS"/>
    <property type="match status" value="1"/>
</dbReference>
<dbReference type="Pfam" id="PF02743">
    <property type="entry name" value="dCache_1"/>
    <property type="match status" value="1"/>
</dbReference>
<dbReference type="GO" id="GO:0005886">
    <property type="term" value="C:plasma membrane"/>
    <property type="evidence" value="ECO:0007669"/>
    <property type="project" value="UniProtKB-SubCell"/>
</dbReference>
<evidence type="ECO:0000256" key="5">
    <source>
        <dbReference type="ARBA" id="ARBA00022553"/>
    </source>
</evidence>
<protein>
    <recommendedName>
        <fullName evidence="3">histidine kinase</fullName>
        <ecNumber evidence="3">2.7.13.3</ecNumber>
    </recommendedName>
</protein>
<dbReference type="InterPro" id="IPR036097">
    <property type="entry name" value="HisK_dim/P_sf"/>
</dbReference>
<evidence type="ECO:0000256" key="2">
    <source>
        <dbReference type="ARBA" id="ARBA00004651"/>
    </source>
</evidence>
<dbReference type="Pfam" id="PF08448">
    <property type="entry name" value="PAS_4"/>
    <property type="match status" value="1"/>
</dbReference>
<keyword evidence="10" id="KW-0067">ATP-binding</keyword>
<dbReference type="Gene3D" id="3.30.450.40">
    <property type="match status" value="1"/>
</dbReference>
<dbReference type="Pfam" id="PF00672">
    <property type="entry name" value="HAMP"/>
    <property type="match status" value="1"/>
</dbReference>
<dbReference type="InterPro" id="IPR050351">
    <property type="entry name" value="BphY/WalK/GraS-like"/>
</dbReference>
<dbReference type="Gene3D" id="3.30.565.10">
    <property type="entry name" value="Histidine kinase-like ATPase, C-terminal domain"/>
    <property type="match status" value="1"/>
</dbReference>
<dbReference type="PROSITE" id="PS50113">
    <property type="entry name" value="PAC"/>
    <property type="match status" value="1"/>
</dbReference>
<dbReference type="EC" id="2.7.13.3" evidence="3"/>
<evidence type="ECO:0000313" key="18">
    <source>
        <dbReference type="EMBL" id="OJH41089.1"/>
    </source>
</evidence>
<dbReference type="OrthoDB" id="5522808at2"/>
<dbReference type="PANTHER" id="PTHR42878">
    <property type="entry name" value="TWO-COMPONENT HISTIDINE KINASE"/>
    <property type="match status" value="1"/>
</dbReference>
<dbReference type="PRINTS" id="PR00344">
    <property type="entry name" value="BCTRLSENSOR"/>
</dbReference>
<dbReference type="InterPro" id="IPR003594">
    <property type="entry name" value="HATPase_dom"/>
</dbReference>
<dbReference type="GO" id="GO:0000155">
    <property type="term" value="F:phosphorelay sensor kinase activity"/>
    <property type="evidence" value="ECO:0007669"/>
    <property type="project" value="InterPro"/>
</dbReference>
<dbReference type="CDD" id="cd00075">
    <property type="entry name" value="HATPase"/>
    <property type="match status" value="1"/>
</dbReference>
<keyword evidence="12" id="KW-0902">Two-component regulatory system</keyword>
<dbReference type="SMART" id="SM00304">
    <property type="entry name" value="HAMP"/>
    <property type="match status" value="1"/>
</dbReference>
<reference evidence="18 19" key="2">
    <citation type="submission" date="2016-12" db="EMBL/GenBank/DDBJ databases">
        <title>Draft Genome Sequence of Cystobacter ferrugineus Strain Cbfe23.</title>
        <authorList>
            <person name="Akbar S."/>
            <person name="Dowd S.E."/>
            <person name="Stevens D.C."/>
        </authorList>
    </citation>
    <scope>NUCLEOTIDE SEQUENCE [LARGE SCALE GENOMIC DNA]</scope>
    <source>
        <strain evidence="18 19">Cbfe23</strain>
    </source>
</reference>
<keyword evidence="9" id="KW-0418">Kinase</keyword>
<keyword evidence="11 14" id="KW-1133">Transmembrane helix</keyword>
<evidence type="ECO:0000256" key="6">
    <source>
        <dbReference type="ARBA" id="ARBA00022679"/>
    </source>
</evidence>
<dbReference type="PROSITE" id="PS50109">
    <property type="entry name" value="HIS_KIN"/>
    <property type="match status" value="1"/>
</dbReference>
<dbReference type="InterPro" id="IPR000700">
    <property type="entry name" value="PAS-assoc_C"/>
</dbReference>
<keyword evidence="6" id="KW-0808">Transferase</keyword>
<dbReference type="GO" id="GO:0030295">
    <property type="term" value="F:protein kinase activator activity"/>
    <property type="evidence" value="ECO:0007669"/>
    <property type="project" value="TreeGrafter"/>
</dbReference>
<dbReference type="PROSITE" id="PS50885">
    <property type="entry name" value="HAMP"/>
    <property type="match status" value="1"/>
</dbReference>
<sequence length="913" mass="100405">MRTVPGAPLRLTFQRKLLLASAAVLLPVMVLLSVDLVEDARMTRKTLLDAQRLTAHAVAVQVTESFEAAIDLGWALANDPLVRTLNPKLLDAHLLQLTGHHTRFSSVGVYDAQGRNRGWGDPEMPAEPRLWIGDRPYFQKVMATNTPVVSEVLELRRPVRAGLIVAVPIRDARGQPMGVVDVVMETHLLAQRYLSARHHSQQEILLVDPAGRLAFHTHSPTLPFERGLAFASFPPLRAALEGRAMRIDQATDPLTQEDILGAFVPTPRYDWAVGVMASRESAMAPLTQRLYLKLGAVIGIALFSGMLAVVLSRRQTRPVRQLQALAHALGQGDMARRVHIQTGDEMEELGEAFNQMATHIAQRQREVDALRAEAEDHARQLAAIIASVPDAILLASPDGRLFDANPAGLRLLSAEDRSHLDMHLADHLQRSRIRHADGRPLSLEELPLVRALRGETFSDLELRMCSLTGEEYLMSVNGAPVRDATGRIILGEVVLHDITGRKKIEEERTRLLAREQALARIGQALVREVEFERITSVASEQCRQALGADAVGLWLAHPDPSRFTRVAAHGFSSTSREDVEELTPCELPPGAVQDEAIQLIDAQGGGDVCFPGHALAKREGFASVVLIPLHSRGRMVGVLASFSREPLDLSTSEREFHTTVGQLVAVAIEKARLFQEVREALRLREEFMSAAAHELKTPVTTLQTWADILTWKEPGSERQRKGLAAISRGARRLGRLVEHLFTALRMTPGLTKLERDRVDLRALLAEHVASLSRSTEHPIHLVAEETPIIEADRQRMGEVLAHLLENALRYSPPARPIEVRLGCAGNEAVVSVHDHGPGIPPERQPHVFEPLYEPLPSGAPGYAGMAGLGLHLSSRIIEAHGGRIWLESTPGEGTTFCFSLPLHGVEGRRHANA</sequence>
<dbReference type="Pfam" id="PF00512">
    <property type="entry name" value="HisKA"/>
    <property type="match status" value="1"/>
</dbReference>
<keyword evidence="4" id="KW-1003">Cell membrane</keyword>
<comment type="caution">
    <text evidence="18">The sequence shown here is derived from an EMBL/GenBank/DDBJ whole genome shotgun (WGS) entry which is preliminary data.</text>
</comment>
<keyword evidence="5" id="KW-0597">Phosphoprotein</keyword>
<keyword evidence="7 14" id="KW-0812">Transmembrane</keyword>
<evidence type="ECO:0000256" key="11">
    <source>
        <dbReference type="ARBA" id="ARBA00022989"/>
    </source>
</evidence>